<evidence type="ECO:0000256" key="4">
    <source>
        <dbReference type="ARBA" id="ARBA00022927"/>
    </source>
</evidence>
<dbReference type="InterPro" id="IPR003369">
    <property type="entry name" value="TatA/B/E"/>
</dbReference>
<keyword evidence="2" id="KW-0813">Transport</keyword>
<evidence type="ECO:0000256" key="5">
    <source>
        <dbReference type="ARBA" id="ARBA00022989"/>
    </source>
</evidence>
<keyword evidence="6" id="KW-0811">Translocation</keyword>
<keyword evidence="5" id="KW-1133">Transmembrane helix</keyword>
<evidence type="ECO:0000256" key="6">
    <source>
        <dbReference type="ARBA" id="ARBA00023010"/>
    </source>
</evidence>
<accession>A0ABQ3GG41</accession>
<protein>
    <recommendedName>
        <fullName evidence="11">Sec-independent protein translocase protein TatB</fullName>
    </recommendedName>
</protein>
<sequence>MFGINGSEFVILAVLAVLILGPDKLPGYAQQLAELVKNVRRMAQGAKDQLRDEVGEEITEIEWRKLDPRQYDPRRIIKEALLDDFEDAARAARETPQAPSTRKSIPASTPAVAPSPALGGSAAATGAAGVAAAGIAGTAAALPRLADGEQAPFDLEAT</sequence>
<organism evidence="9 10">
    <name type="scientific">Zhihengliuella salsuginis</name>
    <dbReference type="NCBI Taxonomy" id="578222"/>
    <lineage>
        <taxon>Bacteria</taxon>
        <taxon>Bacillati</taxon>
        <taxon>Actinomycetota</taxon>
        <taxon>Actinomycetes</taxon>
        <taxon>Micrococcales</taxon>
        <taxon>Micrococcaceae</taxon>
        <taxon>Zhihengliuella</taxon>
    </lineage>
</organism>
<comment type="subcellular location">
    <subcellularLocation>
        <location evidence="1">Membrane</location>
        <topology evidence="1">Single-pass membrane protein</topology>
    </subcellularLocation>
</comment>
<evidence type="ECO:0000256" key="8">
    <source>
        <dbReference type="SAM" id="MobiDB-lite"/>
    </source>
</evidence>
<feature type="region of interest" description="Disordered" evidence="8">
    <location>
        <begin position="88"/>
        <end position="124"/>
    </location>
</feature>
<dbReference type="Pfam" id="PF02416">
    <property type="entry name" value="TatA_B_E"/>
    <property type="match status" value="1"/>
</dbReference>
<keyword evidence="7" id="KW-0472">Membrane</keyword>
<dbReference type="EMBL" id="BMXK01000004">
    <property type="protein sequence ID" value="GHD03776.1"/>
    <property type="molecule type" value="Genomic_DNA"/>
</dbReference>
<dbReference type="Proteomes" id="UP000642819">
    <property type="component" value="Unassembled WGS sequence"/>
</dbReference>
<keyword evidence="4" id="KW-0653">Protein transport</keyword>
<name>A0ABQ3GG41_9MICC</name>
<evidence type="ECO:0008006" key="11">
    <source>
        <dbReference type="Google" id="ProtNLM"/>
    </source>
</evidence>
<gene>
    <name evidence="9" type="ORF">GCM10008096_10260</name>
</gene>
<keyword evidence="10" id="KW-1185">Reference proteome</keyword>
<evidence type="ECO:0000256" key="7">
    <source>
        <dbReference type="ARBA" id="ARBA00023136"/>
    </source>
</evidence>
<dbReference type="PRINTS" id="PR01506">
    <property type="entry name" value="TATBPROTEIN"/>
</dbReference>
<dbReference type="RefSeq" id="WP_189349065.1">
    <property type="nucleotide sequence ID" value="NZ_BMXK01000004.1"/>
</dbReference>
<evidence type="ECO:0000256" key="3">
    <source>
        <dbReference type="ARBA" id="ARBA00022692"/>
    </source>
</evidence>
<reference evidence="10" key="1">
    <citation type="journal article" date="2019" name="Int. J. Syst. Evol. Microbiol.">
        <title>The Global Catalogue of Microorganisms (GCM) 10K type strain sequencing project: providing services to taxonomists for standard genome sequencing and annotation.</title>
        <authorList>
            <consortium name="The Broad Institute Genomics Platform"/>
            <consortium name="The Broad Institute Genome Sequencing Center for Infectious Disease"/>
            <person name="Wu L."/>
            <person name="Ma J."/>
        </authorList>
    </citation>
    <scope>NUCLEOTIDE SEQUENCE [LARGE SCALE GENOMIC DNA]</scope>
    <source>
        <strain evidence="10">KCTC 19466</strain>
    </source>
</reference>
<dbReference type="Gene3D" id="1.20.5.3310">
    <property type="match status" value="1"/>
</dbReference>
<evidence type="ECO:0000313" key="9">
    <source>
        <dbReference type="EMBL" id="GHD03776.1"/>
    </source>
</evidence>
<keyword evidence="3" id="KW-0812">Transmembrane</keyword>
<comment type="caution">
    <text evidence="9">The sequence shown here is derived from an EMBL/GenBank/DDBJ whole genome shotgun (WGS) entry which is preliminary data.</text>
</comment>
<evidence type="ECO:0000313" key="10">
    <source>
        <dbReference type="Proteomes" id="UP000642819"/>
    </source>
</evidence>
<feature type="compositionally biased region" description="Low complexity" evidence="8">
    <location>
        <begin position="104"/>
        <end position="124"/>
    </location>
</feature>
<evidence type="ECO:0000256" key="1">
    <source>
        <dbReference type="ARBA" id="ARBA00004167"/>
    </source>
</evidence>
<proteinExistence type="predicted"/>
<evidence type="ECO:0000256" key="2">
    <source>
        <dbReference type="ARBA" id="ARBA00022448"/>
    </source>
</evidence>